<dbReference type="Pfam" id="PF12671">
    <property type="entry name" value="Amidase_6"/>
    <property type="match status" value="1"/>
</dbReference>
<protein>
    <submittedName>
        <fullName evidence="3">CHAP domain-containing protein</fullName>
    </submittedName>
</protein>
<name>A0A3A5MUF8_9MICO</name>
<dbReference type="PANTHER" id="PTHR40032:SF1">
    <property type="entry name" value="EXPORTED PROTEIN"/>
    <property type="match status" value="1"/>
</dbReference>
<keyword evidence="4" id="KW-1185">Reference proteome</keyword>
<comment type="caution">
    <text evidence="3">The sequence shown here is derived from an EMBL/GenBank/DDBJ whole genome shotgun (WGS) entry which is preliminary data.</text>
</comment>
<dbReference type="RefSeq" id="WP_119970880.1">
    <property type="nucleotide sequence ID" value="NZ_JBHSQA010000006.1"/>
</dbReference>
<accession>A0A3A5MUF8</accession>
<evidence type="ECO:0000313" key="4">
    <source>
        <dbReference type="Proteomes" id="UP000272015"/>
    </source>
</evidence>
<sequence>MALNRWQLTGLGLVVVASVTVAGVALATAGTARTPNPMATTDAAATPEPTATREVPAETAAPVEVEVDPAVQAQLDYVLAHWADGTYNSAEYGVVGENDCVNFASQALIERGWQMDDVWNNPKTGNAYDASSAWISSTALMNYIADTGRATALTDDQRDQVKVGDVAQFDWDNSGDRDHTGIVTRVEGTGDDIVISFAGHTLDSDYRSVDTAITTDHPGATAYYWSIP</sequence>
<feature type="domain" description="Putative amidase" evidence="2">
    <location>
        <begin position="74"/>
        <end position="215"/>
    </location>
</feature>
<dbReference type="InterPro" id="IPR024301">
    <property type="entry name" value="Amidase_6"/>
</dbReference>
<dbReference type="SUPFAM" id="SSF54001">
    <property type="entry name" value="Cysteine proteinases"/>
    <property type="match status" value="1"/>
</dbReference>
<dbReference type="InterPro" id="IPR038765">
    <property type="entry name" value="Papain-like_cys_pep_sf"/>
</dbReference>
<feature type="region of interest" description="Disordered" evidence="1">
    <location>
        <begin position="32"/>
        <end position="51"/>
    </location>
</feature>
<reference evidence="3 4" key="1">
    <citation type="submission" date="2018-09" db="EMBL/GenBank/DDBJ databases">
        <title>Novel species of Cryobacterium.</title>
        <authorList>
            <person name="Liu Q."/>
            <person name="Xin Y.-H."/>
        </authorList>
    </citation>
    <scope>NUCLEOTIDE SEQUENCE [LARGE SCALE GENOMIC DNA]</scope>
    <source>
        <strain evidence="3 4">Hh39</strain>
    </source>
</reference>
<dbReference type="EMBL" id="QZVS01000046">
    <property type="protein sequence ID" value="RJT91449.1"/>
    <property type="molecule type" value="Genomic_DNA"/>
</dbReference>
<organism evidence="3 4">
    <name type="scientific">Cryobacterium melibiosiphilum</name>
    <dbReference type="NCBI Taxonomy" id="995039"/>
    <lineage>
        <taxon>Bacteria</taxon>
        <taxon>Bacillati</taxon>
        <taxon>Actinomycetota</taxon>
        <taxon>Actinomycetes</taxon>
        <taxon>Micrococcales</taxon>
        <taxon>Microbacteriaceae</taxon>
        <taxon>Cryobacterium</taxon>
    </lineage>
</organism>
<proteinExistence type="predicted"/>
<dbReference type="AlphaFoldDB" id="A0A3A5MUF8"/>
<dbReference type="PANTHER" id="PTHR40032">
    <property type="entry name" value="EXPORTED PROTEIN-RELATED"/>
    <property type="match status" value="1"/>
</dbReference>
<dbReference type="OrthoDB" id="4981342at2"/>
<gene>
    <name evidence="3" type="ORF">D6T64_01805</name>
</gene>
<dbReference type="Proteomes" id="UP000272015">
    <property type="component" value="Unassembled WGS sequence"/>
</dbReference>
<evidence type="ECO:0000259" key="2">
    <source>
        <dbReference type="Pfam" id="PF12671"/>
    </source>
</evidence>
<evidence type="ECO:0000313" key="3">
    <source>
        <dbReference type="EMBL" id="RJT91449.1"/>
    </source>
</evidence>
<evidence type="ECO:0000256" key="1">
    <source>
        <dbReference type="SAM" id="MobiDB-lite"/>
    </source>
</evidence>